<gene>
    <name evidence="2" type="ORF">PGTUg99_011200</name>
</gene>
<evidence type="ECO:0000313" key="2">
    <source>
        <dbReference type="EMBL" id="KAA1081526.1"/>
    </source>
</evidence>
<evidence type="ECO:0000256" key="1">
    <source>
        <dbReference type="SAM" id="MobiDB-lite"/>
    </source>
</evidence>
<feature type="compositionally biased region" description="Polar residues" evidence="1">
    <location>
        <begin position="99"/>
        <end position="108"/>
    </location>
</feature>
<comment type="caution">
    <text evidence="2">The sequence shown here is derived from an EMBL/GenBank/DDBJ whole genome shotgun (WGS) entry which is preliminary data.</text>
</comment>
<feature type="region of interest" description="Disordered" evidence="1">
    <location>
        <begin position="1"/>
        <end position="38"/>
    </location>
</feature>
<dbReference type="EMBL" id="VDEP01000441">
    <property type="protein sequence ID" value="KAA1081526.1"/>
    <property type="molecule type" value="Genomic_DNA"/>
</dbReference>
<evidence type="ECO:0000313" key="3">
    <source>
        <dbReference type="Proteomes" id="UP000325313"/>
    </source>
</evidence>
<proteinExistence type="predicted"/>
<name>A0A5B0MYZ9_PUCGR</name>
<organism evidence="2 3">
    <name type="scientific">Puccinia graminis f. sp. tritici</name>
    <dbReference type="NCBI Taxonomy" id="56615"/>
    <lineage>
        <taxon>Eukaryota</taxon>
        <taxon>Fungi</taxon>
        <taxon>Dikarya</taxon>
        <taxon>Basidiomycota</taxon>
        <taxon>Pucciniomycotina</taxon>
        <taxon>Pucciniomycetes</taxon>
        <taxon>Pucciniales</taxon>
        <taxon>Pucciniaceae</taxon>
        <taxon>Puccinia</taxon>
    </lineage>
</organism>
<dbReference type="AlphaFoldDB" id="A0A5B0MYZ9"/>
<dbReference type="Proteomes" id="UP000325313">
    <property type="component" value="Unassembled WGS sequence"/>
</dbReference>
<sequence length="108" mass="11420">MSMIKCRPPLGYPSDRSEERTTMSAPGPAHQEGSHSSIAASGRMFARVAGVPIVEGHFRIGELDGGRALCTAASTARKAEAHSGQQRIQPASPWASPSFMWSSLSLPA</sequence>
<protein>
    <submittedName>
        <fullName evidence="2">Uncharacterized protein</fullName>
    </submittedName>
</protein>
<accession>A0A5B0MYZ9</accession>
<reference evidence="2 3" key="1">
    <citation type="submission" date="2019-05" db="EMBL/GenBank/DDBJ databases">
        <title>Emergence of the Ug99 lineage of the wheat stem rust pathogen through somatic hybridization.</title>
        <authorList>
            <person name="Li F."/>
            <person name="Upadhyaya N.M."/>
            <person name="Sperschneider J."/>
            <person name="Matny O."/>
            <person name="Nguyen-Phuc H."/>
            <person name="Mago R."/>
            <person name="Raley C."/>
            <person name="Miller M.E."/>
            <person name="Silverstein K.A.T."/>
            <person name="Henningsen E."/>
            <person name="Hirsch C.D."/>
            <person name="Visser B."/>
            <person name="Pretorius Z.A."/>
            <person name="Steffenson B.J."/>
            <person name="Schwessinger B."/>
            <person name="Dodds P.N."/>
            <person name="Figueroa M."/>
        </authorList>
    </citation>
    <scope>NUCLEOTIDE SEQUENCE [LARGE SCALE GENOMIC DNA]</scope>
    <source>
        <strain evidence="2 3">Ug99</strain>
    </source>
</reference>
<feature type="region of interest" description="Disordered" evidence="1">
    <location>
        <begin position="78"/>
        <end position="108"/>
    </location>
</feature>